<feature type="compositionally biased region" description="Basic and acidic residues" evidence="1">
    <location>
        <begin position="1"/>
        <end position="15"/>
    </location>
</feature>
<evidence type="ECO:0000313" key="2">
    <source>
        <dbReference type="EMBL" id="MBB6342629.1"/>
    </source>
</evidence>
<accession>A0A7X0BX24</accession>
<keyword evidence="3" id="KW-1185">Reference proteome</keyword>
<protein>
    <recommendedName>
        <fullName evidence="4">DUF560 domain-containing protein</fullName>
    </recommendedName>
</protein>
<evidence type="ECO:0000313" key="3">
    <source>
        <dbReference type="Proteomes" id="UP000557193"/>
    </source>
</evidence>
<proteinExistence type="predicted"/>
<gene>
    <name evidence="2" type="ORF">HNP49_002811</name>
</gene>
<name>A0A7X0BX24_9PSED</name>
<dbReference type="RefSeq" id="WP_184684271.1">
    <property type="nucleotide sequence ID" value="NZ_JACHLL010000005.1"/>
</dbReference>
<dbReference type="EMBL" id="JACHLL010000005">
    <property type="protein sequence ID" value="MBB6342629.1"/>
    <property type="molecule type" value="Genomic_DNA"/>
</dbReference>
<dbReference type="Proteomes" id="UP000557193">
    <property type="component" value="Unassembled WGS sequence"/>
</dbReference>
<reference evidence="2 3" key="1">
    <citation type="submission" date="2020-08" db="EMBL/GenBank/DDBJ databases">
        <title>Functional genomics of gut bacteria from endangered species of beetles.</title>
        <authorList>
            <person name="Carlos-Shanley C."/>
        </authorList>
    </citation>
    <scope>NUCLEOTIDE SEQUENCE [LARGE SCALE GENOMIC DNA]</scope>
    <source>
        <strain evidence="2 3">S00202</strain>
    </source>
</reference>
<organism evidence="2 3">
    <name type="scientific">Pseudomonas fluvialis</name>
    <dbReference type="NCBI Taxonomy" id="1793966"/>
    <lineage>
        <taxon>Bacteria</taxon>
        <taxon>Pseudomonadati</taxon>
        <taxon>Pseudomonadota</taxon>
        <taxon>Gammaproteobacteria</taxon>
        <taxon>Pseudomonadales</taxon>
        <taxon>Pseudomonadaceae</taxon>
        <taxon>Pseudomonas</taxon>
    </lineage>
</organism>
<sequence>MPTSVEHDSNPRLEADQSEAVTRTTLSPDYRLERTSGLDVLSVGLGGQIQRSSDQRIIGDREDPRLNLGWQRETEMGALGSSWRYDESSTLAALDETGVETSDGTRKKHALSGFWRTQANARSTLSNTLMYNTVSYDDTTLNDYEDLSLNFDIDYALTARLVPFTGFTVSRYIPADDSGEQASTNYKPVAGVRLALSEAWDAELQAGHDVASSDEYEGGWQGGVSLNYSGERALLSLGAERTTTTSGEGGFVEVEQLHGTWSYALSERSSAGLGGTWRDSKGVQPNVFSQVDAWLSHELSSFWQARLSVAYKQRSEDDVADASASVIGLTFIYSHPDI</sequence>
<dbReference type="AlphaFoldDB" id="A0A7X0BX24"/>
<feature type="region of interest" description="Disordered" evidence="1">
    <location>
        <begin position="1"/>
        <end position="25"/>
    </location>
</feature>
<evidence type="ECO:0000256" key="1">
    <source>
        <dbReference type="SAM" id="MobiDB-lite"/>
    </source>
</evidence>
<comment type="caution">
    <text evidence="2">The sequence shown here is derived from an EMBL/GenBank/DDBJ whole genome shotgun (WGS) entry which is preliminary data.</text>
</comment>
<evidence type="ECO:0008006" key="4">
    <source>
        <dbReference type="Google" id="ProtNLM"/>
    </source>
</evidence>